<keyword evidence="4" id="KW-1185">Reference proteome</keyword>
<feature type="compositionally biased region" description="Low complexity" evidence="1">
    <location>
        <begin position="278"/>
        <end position="293"/>
    </location>
</feature>
<protein>
    <submittedName>
        <fullName evidence="3">Flagellar hook-length control protein FliK</fullName>
    </submittedName>
</protein>
<evidence type="ECO:0000259" key="2">
    <source>
        <dbReference type="Pfam" id="PF02120"/>
    </source>
</evidence>
<reference evidence="3 4" key="1">
    <citation type="submission" date="2020-02" db="EMBL/GenBank/DDBJ databases">
        <authorList>
            <person name="Sun Q."/>
            <person name="Inoue M."/>
        </authorList>
    </citation>
    <scope>NUCLEOTIDE SEQUENCE [LARGE SCALE GENOMIC DNA]</scope>
    <source>
        <strain evidence="3 4">KCTC 22478</strain>
    </source>
</reference>
<feature type="compositionally biased region" description="Basic and acidic residues" evidence="1">
    <location>
        <begin position="417"/>
        <end position="430"/>
    </location>
</feature>
<dbReference type="Proteomes" id="UP000746741">
    <property type="component" value="Unassembled WGS sequence"/>
</dbReference>
<sequence length="451" mass="44042">MDVIAAPMAAASALPPSGKAPAGAGDAFAAVLARAALAGGEAPAATSETDAAEVVPIPAGLATMPPAPGLSAAAAPTGPGLPPAAVQTPAIADVDPPAANAAAIPARGVAEGDGQPLPDTRDDGASPCEAAPTAGVEEAETMTPPPMPEAMAPPPQAAAEPTSPPDAVSAAQPPVRRDGRPGGEAAAAAPPQAPPVRAGQAVARADAPDAAPPPTPGEAAARPAAPRRTLPAPASPTQDGPPPAAAAQPEATATMPRLPPALEPPAAHERPTPPSPAPASAATDPASAPVADAAIAAPARAAIDMAQPAPARPAAPTTSPARQIAPVIVSVAIGGGTARLAVTLEPAELGRVEISVERSGDTSQVQILAERPETLALLQRDQRELDRALSQAGVATEGRSVSLGLATDGGAGQQAWQDRRDARPGPRRTADIPAPAAEPRRAVLSLLDLAV</sequence>
<feature type="compositionally biased region" description="Low complexity" evidence="1">
    <location>
        <begin position="217"/>
        <end position="238"/>
    </location>
</feature>
<proteinExistence type="predicted"/>
<keyword evidence="3" id="KW-0282">Flagellum</keyword>
<feature type="domain" description="Flagellar hook-length control protein-like C-terminal" evidence="2">
    <location>
        <begin position="333"/>
        <end position="404"/>
    </location>
</feature>
<evidence type="ECO:0000256" key="1">
    <source>
        <dbReference type="SAM" id="MobiDB-lite"/>
    </source>
</evidence>
<keyword evidence="3" id="KW-0966">Cell projection</keyword>
<name>A0ABX1EI94_9PROT</name>
<comment type="caution">
    <text evidence="3">The sequence shown here is derived from an EMBL/GenBank/DDBJ whole genome shotgun (WGS) entry which is preliminary data.</text>
</comment>
<feature type="compositionally biased region" description="Low complexity" evidence="1">
    <location>
        <begin position="245"/>
        <end position="256"/>
    </location>
</feature>
<feature type="compositionally biased region" description="Low complexity" evidence="1">
    <location>
        <begin position="183"/>
        <end position="209"/>
    </location>
</feature>
<dbReference type="InterPro" id="IPR038610">
    <property type="entry name" value="FliK-like_C_sf"/>
</dbReference>
<dbReference type="RefSeq" id="WP_168039217.1">
    <property type="nucleotide sequence ID" value="NZ_JAAVUP010000001.1"/>
</dbReference>
<accession>A0ABX1EI94</accession>
<feature type="region of interest" description="Disordered" evidence="1">
    <location>
        <begin position="106"/>
        <end position="293"/>
    </location>
</feature>
<feature type="region of interest" description="Disordered" evidence="1">
    <location>
        <begin position="400"/>
        <end position="437"/>
    </location>
</feature>
<dbReference type="CDD" id="cd17470">
    <property type="entry name" value="T3SS_Flik_C"/>
    <property type="match status" value="1"/>
</dbReference>
<evidence type="ECO:0000313" key="3">
    <source>
        <dbReference type="EMBL" id="NKE16064.1"/>
    </source>
</evidence>
<dbReference type="InterPro" id="IPR021136">
    <property type="entry name" value="Flagellar_hook_control-like_C"/>
</dbReference>
<dbReference type="Pfam" id="PF02120">
    <property type="entry name" value="Flg_hook"/>
    <property type="match status" value="1"/>
</dbReference>
<evidence type="ECO:0000313" key="4">
    <source>
        <dbReference type="Proteomes" id="UP000746741"/>
    </source>
</evidence>
<gene>
    <name evidence="3" type="ORF">GWK15_03860</name>
</gene>
<feature type="compositionally biased region" description="Pro residues" evidence="1">
    <location>
        <begin position="143"/>
        <end position="156"/>
    </location>
</feature>
<dbReference type="Gene3D" id="3.30.750.140">
    <property type="match status" value="1"/>
</dbReference>
<dbReference type="EMBL" id="JAAVUP010000001">
    <property type="protein sequence ID" value="NKE16064.1"/>
    <property type="molecule type" value="Genomic_DNA"/>
</dbReference>
<organism evidence="3 4">
    <name type="scientific">Neoroseomonas oryzicola</name>
    <dbReference type="NCBI Taxonomy" id="535904"/>
    <lineage>
        <taxon>Bacteria</taxon>
        <taxon>Pseudomonadati</taxon>
        <taxon>Pseudomonadota</taxon>
        <taxon>Alphaproteobacteria</taxon>
        <taxon>Acetobacterales</taxon>
        <taxon>Acetobacteraceae</taxon>
        <taxon>Neoroseomonas</taxon>
    </lineage>
</organism>
<keyword evidence="3" id="KW-0969">Cilium</keyword>